<proteinExistence type="predicted"/>
<keyword evidence="2" id="KW-1185">Reference proteome</keyword>
<dbReference type="HOGENOM" id="CLU_2743441_0_0_1"/>
<sequence>MTRGVARMGSGPSMLGRGLRALRTLGLGRNFVGRKCAPGIADIYHRHPCFSREKFREAEKYQKYSSALRFR</sequence>
<name>W1PUG5_AMBTC</name>
<evidence type="ECO:0000313" key="2">
    <source>
        <dbReference type="Proteomes" id="UP000017836"/>
    </source>
</evidence>
<accession>W1PUG5</accession>
<organism evidence="1 2">
    <name type="scientific">Amborella trichopoda</name>
    <dbReference type="NCBI Taxonomy" id="13333"/>
    <lineage>
        <taxon>Eukaryota</taxon>
        <taxon>Viridiplantae</taxon>
        <taxon>Streptophyta</taxon>
        <taxon>Embryophyta</taxon>
        <taxon>Tracheophyta</taxon>
        <taxon>Spermatophyta</taxon>
        <taxon>Magnoliopsida</taxon>
        <taxon>Amborellales</taxon>
        <taxon>Amborellaceae</taxon>
        <taxon>Amborella</taxon>
    </lineage>
</organism>
<dbReference type="Gramene" id="ERN10950">
    <property type="protein sequence ID" value="ERN10950"/>
    <property type="gene ID" value="AMTR_s00158p00060120"/>
</dbReference>
<dbReference type="AlphaFoldDB" id="W1PUG5"/>
<evidence type="ECO:0000313" key="1">
    <source>
        <dbReference type="EMBL" id="ERN10950.1"/>
    </source>
</evidence>
<gene>
    <name evidence="1" type="ORF">AMTR_s00158p00060120</name>
</gene>
<dbReference type="EMBL" id="KI392738">
    <property type="protein sequence ID" value="ERN10950.1"/>
    <property type="molecule type" value="Genomic_DNA"/>
</dbReference>
<protein>
    <submittedName>
        <fullName evidence="1">Uncharacterized protein</fullName>
    </submittedName>
</protein>
<reference evidence="2" key="1">
    <citation type="journal article" date="2013" name="Science">
        <title>The Amborella genome and the evolution of flowering plants.</title>
        <authorList>
            <consortium name="Amborella Genome Project"/>
        </authorList>
    </citation>
    <scope>NUCLEOTIDE SEQUENCE [LARGE SCALE GENOMIC DNA]</scope>
</reference>
<dbReference type="Proteomes" id="UP000017836">
    <property type="component" value="Unassembled WGS sequence"/>
</dbReference>